<gene>
    <name evidence="4" type="ORF">JOE57_001660</name>
</gene>
<feature type="coiled-coil region" evidence="1">
    <location>
        <begin position="308"/>
        <end position="335"/>
    </location>
</feature>
<evidence type="ECO:0000313" key="5">
    <source>
        <dbReference type="Proteomes" id="UP000704762"/>
    </source>
</evidence>
<dbReference type="RefSeq" id="WP_204917248.1">
    <property type="nucleotide sequence ID" value="NZ_BAAAQP010000002.1"/>
</dbReference>
<evidence type="ECO:0000256" key="1">
    <source>
        <dbReference type="SAM" id="Coils"/>
    </source>
</evidence>
<comment type="caution">
    <text evidence="4">The sequence shown here is derived from an EMBL/GenBank/DDBJ whole genome shotgun (WGS) entry which is preliminary data.</text>
</comment>
<proteinExistence type="predicted"/>
<dbReference type="InterPro" id="IPR036457">
    <property type="entry name" value="PPM-type-like_dom_sf"/>
</dbReference>
<evidence type="ECO:0000256" key="2">
    <source>
        <dbReference type="SAM" id="MobiDB-lite"/>
    </source>
</evidence>
<keyword evidence="5" id="KW-1185">Reference proteome</keyword>
<feature type="compositionally biased region" description="Acidic residues" evidence="2">
    <location>
        <begin position="380"/>
        <end position="390"/>
    </location>
</feature>
<evidence type="ECO:0000313" key="4">
    <source>
        <dbReference type="EMBL" id="MBM7798739.1"/>
    </source>
</evidence>
<accession>A0ABS2RLE2</accession>
<feature type="domain" description="PPM-type phosphatase" evidence="3">
    <location>
        <begin position="19"/>
        <end position="396"/>
    </location>
</feature>
<feature type="region of interest" description="Disordered" evidence="2">
    <location>
        <begin position="357"/>
        <end position="396"/>
    </location>
</feature>
<evidence type="ECO:0000259" key="3">
    <source>
        <dbReference type="PROSITE" id="PS51746"/>
    </source>
</evidence>
<dbReference type="Pfam" id="PF13672">
    <property type="entry name" value="PP2C_2"/>
    <property type="match status" value="1"/>
</dbReference>
<name>A0ABS2RLE2_9ACTN</name>
<dbReference type="SUPFAM" id="SSF81606">
    <property type="entry name" value="PP2C-like"/>
    <property type="match status" value="1"/>
</dbReference>
<reference evidence="4 5" key="1">
    <citation type="submission" date="2021-01" db="EMBL/GenBank/DDBJ databases">
        <title>Sequencing the genomes of 1000 actinobacteria strains.</title>
        <authorList>
            <person name="Klenk H.-P."/>
        </authorList>
    </citation>
    <scope>NUCLEOTIDE SEQUENCE [LARGE SCALE GENOMIC DNA]</scope>
    <source>
        <strain evidence="4 5">DSM 18662</strain>
    </source>
</reference>
<dbReference type="InterPro" id="IPR001932">
    <property type="entry name" value="PPM-type_phosphatase-like_dom"/>
</dbReference>
<dbReference type="Gene3D" id="3.60.40.10">
    <property type="entry name" value="PPM-type phosphatase domain"/>
    <property type="match status" value="1"/>
</dbReference>
<protein>
    <submittedName>
        <fullName evidence="4">Serine/threonine protein phosphatase PrpC</fullName>
    </submittedName>
</protein>
<organism evidence="4 5">
    <name type="scientific">Microlunatus panaciterrae</name>
    <dbReference type="NCBI Taxonomy" id="400768"/>
    <lineage>
        <taxon>Bacteria</taxon>
        <taxon>Bacillati</taxon>
        <taxon>Actinomycetota</taxon>
        <taxon>Actinomycetes</taxon>
        <taxon>Propionibacteriales</taxon>
        <taxon>Propionibacteriaceae</taxon>
        <taxon>Microlunatus</taxon>
    </lineage>
</organism>
<dbReference type="Proteomes" id="UP000704762">
    <property type="component" value="Unassembled WGS sequence"/>
</dbReference>
<dbReference type="PROSITE" id="PS51746">
    <property type="entry name" value="PPM_2"/>
    <property type="match status" value="1"/>
</dbReference>
<sequence>MSQTRSTRSGAKDLAPGPTVSFGFNLGKVPDHGEDSDPIVRDGPDLGLLAVFDGMGGAGGTVYETDDGPRSGAYLAARIARDVVERRMLDLLVPDWNLKGEQVAADLQHAVRAALQDRVTELKAPKSGLRSRLLRALPTTMAMLALQRTQRGGSTWLCHVFWAGDSRAYVFEPGGARQLTTDDLREPSDAMTNLRRDSVVSNAMSADTEFHVNYRHVEIEAPFLLVCATDGCFGYLPSPMHFEQLVLSSLITARSVAGWSQTIQSQVAAVTGDDAAMSVMAVGADLAELQSLFASRVDELEQQFTTPIDDLGRSVQRAEQELQVLRQRQLDDTQQLWARYQPDYERYLHTPVEPELEVENRDPAEVHAATSEARPTAVEVVDDPPDDEPARDEATS</sequence>
<keyword evidence="1" id="KW-0175">Coiled coil</keyword>
<feature type="region of interest" description="Disordered" evidence="2">
    <location>
        <begin position="1"/>
        <end position="28"/>
    </location>
</feature>
<dbReference type="EMBL" id="JAFBCF010000001">
    <property type="protein sequence ID" value="MBM7798739.1"/>
    <property type="molecule type" value="Genomic_DNA"/>
</dbReference>